<feature type="compositionally biased region" description="Pro residues" evidence="1">
    <location>
        <begin position="536"/>
        <end position="551"/>
    </location>
</feature>
<feature type="region of interest" description="Disordered" evidence="1">
    <location>
        <begin position="1216"/>
        <end position="1251"/>
    </location>
</feature>
<comment type="caution">
    <text evidence="2">The sequence shown here is derived from an EMBL/GenBank/DDBJ whole genome shotgun (WGS) entry which is preliminary data.</text>
</comment>
<feature type="compositionally biased region" description="Polar residues" evidence="1">
    <location>
        <begin position="1336"/>
        <end position="1347"/>
    </location>
</feature>
<feature type="compositionally biased region" description="Low complexity" evidence="1">
    <location>
        <begin position="12"/>
        <end position="26"/>
    </location>
</feature>
<feature type="compositionally biased region" description="Low complexity" evidence="1">
    <location>
        <begin position="77"/>
        <end position="96"/>
    </location>
</feature>
<feature type="region of interest" description="Disordered" evidence="1">
    <location>
        <begin position="530"/>
        <end position="773"/>
    </location>
</feature>
<organism evidence="2 3">
    <name type="scientific">Didymella glomerata</name>
    <dbReference type="NCBI Taxonomy" id="749621"/>
    <lineage>
        <taxon>Eukaryota</taxon>
        <taxon>Fungi</taxon>
        <taxon>Dikarya</taxon>
        <taxon>Ascomycota</taxon>
        <taxon>Pezizomycotina</taxon>
        <taxon>Dothideomycetes</taxon>
        <taxon>Pleosporomycetidae</taxon>
        <taxon>Pleosporales</taxon>
        <taxon>Pleosporineae</taxon>
        <taxon>Didymellaceae</taxon>
        <taxon>Didymella</taxon>
    </lineage>
</organism>
<feature type="compositionally biased region" description="Polar residues" evidence="1">
    <location>
        <begin position="883"/>
        <end position="897"/>
    </location>
</feature>
<feature type="region of interest" description="Disordered" evidence="1">
    <location>
        <begin position="1379"/>
        <end position="1420"/>
    </location>
</feature>
<feature type="region of interest" description="Disordered" evidence="1">
    <location>
        <begin position="299"/>
        <end position="334"/>
    </location>
</feature>
<reference evidence="2" key="1">
    <citation type="submission" date="2022-10" db="EMBL/GenBank/DDBJ databases">
        <title>Tapping the CABI collections for fungal endophytes: first genome assemblies for Collariella, Neodidymelliopsis, Ascochyta clinopodiicola, Didymella pomorum, Didymosphaeria variabile, Neocosmospora piperis and Neocucurbitaria cava.</title>
        <authorList>
            <person name="Hill R."/>
        </authorList>
    </citation>
    <scope>NUCLEOTIDE SEQUENCE</scope>
    <source>
        <strain evidence="2">IMI 360193</strain>
    </source>
</reference>
<gene>
    <name evidence="2" type="ORF">N0V87_008038</name>
</gene>
<sequence>MLAERDPNASGRTSRASNMSAMSRATYRTHGGADKQDLLASAPGVMSMLRTSTEMGNVVGLTGDLSGMGNVPRAPQRRGASSRLSTASSMSGTSSRTSRHHRQWPSSSSAPRRTSMREPSGPQYVADTLSPTVMNLPGSSPLIPTRHRSSRNNRDSQRSLSMTNTTQPTFRLSSNRSLGSLRGPEHIQRPKSPYVYPARLRRPSYRPASPAFSDATGSRPHRLHGHGSQGHIQQQAQRLRIPSDTSLGYCDRSSGMPRRPSRDRAPAYFAVPRGDIPPVPPLIHPRLPLKRPRVLESSIKGSFSSGSTNVRNDSDTPSSDGPSPPTPRDGSSLEVILSPTGTQVLVDTMTDAVVKERLASGPLYYDYSEHFEREQILEPEVNPIPTGFTTNVKTIQEERRSTDPPATPARGTWASGTIRVSNTAIPGIVELPASPVARRITRDMILQALEPVSTAESVANTADMPSAGDESELAQHGAIRVAYRSTLVSAGMHDRVEDKRFSILSQANTSVVDSSTLDFAVRYSIPLVTGAQVGSDPPPMPDRESPLPPDTAPSTDVDMSDLLAGYQHTESRHEDDGDDGPEEEEKDVEPDTESIKDQASESSSNHAHKSSDPQSFKSATDVLGSEPPEKKPEEDDDAKSYKSFPDAATEKEPSVKEVDAHSFRTAQDAATPGRSVSMPAAKPLPAVPADVQTPRPMSELPVASPVPAVLRKPRVPPRESSFPLTSRLRTGSKPRMKQGSVSISGSSSTLSVTQQPLPVPPRESSTSKEAQRSMGVASWMLLKRWGKKTSKDEDLTKTANSSRETLQDPRPTNSVYSSQQSLGDAIATPGKALFKETAVPAKTEDAVRDCAPPQVHNADVAPSVHQHFFSSQCPAIVGHSSLFSPQDSSRSRVQSSPAGVPKAVDNCRDSQTTTHLVWHGRKSLNLNNPAACVSEPHLPLPTSNNDTTTNLRLSQYRYPGGLHYLPDLKEESHEDSSLNTSASNLKNSNFRFPFGVPGGVRASVDEGALFSRRSSMGSYRRSALGSASSNSHGLPSMNFSRMNLFDKLDEELHLRNSRSLDQLPVEVPELRESIPQRPVSAGEMREKYRSLCDKLDHFNTPEYSARTEMTNMLLMRRALSPELLAEIDQVTVPSVNGLTERLSEFLPSLREYYKLGDQGPFAAEEMIMEHALEDIHEVGGPAQKRSSARLRPIPGSPNLIMMDDALYKLRSKEKENGVAVAQRDEGVDNAPGEPRASESKPTRPKTPVAELEAPSPAILRPRALTVGSQDLRALVESGLTTRSLRSFSPTPTKTDTRPWNFDRNYPWATSTIPSVDISLPPPTAVRHSPRPGPSHLRNNISDTSTVSTFTTPVGSPFGTDSNSSAHARQLQRFSVFGRNSDQPHAVGERYPTSALTPPTAIFRDNFSTSDTSDDETEPRIVRKGKFSLKKRFSLARNATLDNSTRATNKSVTNSDTLELTSLESAHRSATSILQDTAGEARAFTSNRHTFRDAEGMPTVVYHRHRLIDHLKRWWHKGGDLIRNLSRRSHTATSAKFMLELEYSVRIFDKVVYGNCFRYPRPIGPPNTPAELGDDDSEYDSDDGFEGICGPDEDYYISMAEGISIGFWPYSWYGYWPEGHDGVYIDGIKFQGLAIGFSKPREYD</sequence>
<feature type="compositionally biased region" description="Polar residues" evidence="1">
    <location>
        <begin position="797"/>
        <end position="819"/>
    </location>
</feature>
<dbReference type="Proteomes" id="UP001140562">
    <property type="component" value="Unassembled WGS sequence"/>
</dbReference>
<dbReference type="OrthoDB" id="3922633at2759"/>
<feature type="compositionally biased region" description="Low complexity" evidence="1">
    <location>
        <begin position="739"/>
        <end position="753"/>
    </location>
</feature>
<feature type="region of interest" description="Disordered" evidence="1">
    <location>
        <begin position="788"/>
        <end position="819"/>
    </location>
</feature>
<name>A0A9W8WTU2_9PLEO</name>
<evidence type="ECO:0000256" key="1">
    <source>
        <dbReference type="SAM" id="MobiDB-lite"/>
    </source>
</evidence>
<feature type="compositionally biased region" description="Low complexity" evidence="1">
    <location>
        <begin position="171"/>
        <end position="182"/>
    </location>
</feature>
<accession>A0A9W8WTU2</accession>
<protein>
    <submittedName>
        <fullName evidence="2">Uncharacterized protein</fullName>
    </submittedName>
</protein>
<feature type="compositionally biased region" description="Basic and acidic residues" evidence="1">
    <location>
        <begin position="1216"/>
        <end position="1226"/>
    </location>
</feature>
<feature type="compositionally biased region" description="Acidic residues" evidence="1">
    <location>
        <begin position="576"/>
        <end position="592"/>
    </location>
</feature>
<feature type="region of interest" description="Disordered" evidence="1">
    <location>
        <begin position="883"/>
        <end position="906"/>
    </location>
</feature>
<evidence type="ECO:0000313" key="2">
    <source>
        <dbReference type="EMBL" id="KAJ4332908.1"/>
    </source>
</evidence>
<feature type="region of interest" description="Disordered" evidence="1">
    <location>
        <begin position="60"/>
        <end position="191"/>
    </location>
</feature>
<feature type="region of interest" description="Disordered" evidence="1">
    <location>
        <begin position="1316"/>
        <end position="1347"/>
    </location>
</feature>
<evidence type="ECO:0000313" key="3">
    <source>
        <dbReference type="Proteomes" id="UP001140562"/>
    </source>
</evidence>
<feature type="region of interest" description="Disordered" evidence="1">
    <location>
        <begin position="1"/>
        <end position="35"/>
    </location>
</feature>
<feature type="compositionally biased region" description="Basic and acidic residues" evidence="1">
    <location>
        <begin position="648"/>
        <end position="662"/>
    </location>
</feature>
<proteinExistence type="predicted"/>
<dbReference type="EMBL" id="JAPEUV010000106">
    <property type="protein sequence ID" value="KAJ4332908.1"/>
    <property type="molecule type" value="Genomic_DNA"/>
</dbReference>
<feature type="region of interest" description="Disordered" evidence="1">
    <location>
        <begin position="205"/>
        <end position="238"/>
    </location>
</feature>
<keyword evidence="3" id="KW-1185">Reference proteome</keyword>